<dbReference type="InterPro" id="IPR044766">
    <property type="entry name" value="NPSN/SNAP25-like_N_SNARE"/>
</dbReference>
<keyword evidence="5" id="KW-0472">Membrane</keyword>
<feature type="domain" description="T-SNARE coiled-coil homology" evidence="7">
    <location>
        <begin position="235"/>
        <end position="297"/>
    </location>
</feature>
<dbReference type="CDD" id="cd15841">
    <property type="entry name" value="SNARE_Qc"/>
    <property type="match status" value="1"/>
</dbReference>
<dbReference type="GO" id="GO:0005484">
    <property type="term" value="F:SNAP receptor activity"/>
    <property type="evidence" value="ECO:0007669"/>
    <property type="project" value="InterPro"/>
</dbReference>
<dbReference type="GO" id="GO:0016192">
    <property type="term" value="P:vesicle-mediated transport"/>
    <property type="evidence" value="ECO:0007669"/>
    <property type="project" value="UniProtKB-ARBA"/>
</dbReference>
<evidence type="ECO:0000259" key="7">
    <source>
        <dbReference type="PROSITE" id="PS50192"/>
    </source>
</evidence>
<dbReference type="PANTHER" id="PTHR19305">
    <property type="entry name" value="SYNAPTOSOMAL ASSOCIATED PROTEIN"/>
    <property type="match status" value="1"/>
</dbReference>
<evidence type="ECO:0000256" key="3">
    <source>
        <dbReference type="ARBA" id="ARBA00022448"/>
    </source>
</evidence>
<accession>A0AAV9CVY9</accession>
<keyword evidence="9" id="KW-1185">Reference proteome</keyword>
<dbReference type="SMART" id="SM00397">
    <property type="entry name" value="t_SNARE"/>
    <property type="match status" value="2"/>
</dbReference>
<dbReference type="PROSITE" id="PS50192">
    <property type="entry name" value="T_SNARE"/>
    <property type="match status" value="1"/>
</dbReference>
<evidence type="ECO:0000256" key="6">
    <source>
        <dbReference type="SAM" id="MobiDB-lite"/>
    </source>
</evidence>
<evidence type="ECO:0000256" key="5">
    <source>
        <dbReference type="ARBA" id="ARBA00023136"/>
    </source>
</evidence>
<evidence type="ECO:0000256" key="2">
    <source>
        <dbReference type="ARBA" id="ARBA00009480"/>
    </source>
</evidence>
<dbReference type="CDD" id="cd15861">
    <property type="entry name" value="SNARE_SNAP25N_23N_29N_SEC9N"/>
    <property type="match status" value="1"/>
</dbReference>
<dbReference type="GO" id="GO:0005886">
    <property type="term" value="C:plasma membrane"/>
    <property type="evidence" value="ECO:0007669"/>
    <property type="project" value="TreeGrafter"/>
</dbReference>
<feature type="region of interest" description="Disordered" evidence="6">
    <location>
        <begin position="1"/>
        <end position="73"/>
    </location>
</feature>
<comment type="similarity">
    <text evidence="2">Belongs to the SNAP-25 family.</text>
</comment>
<keyword evidence="4" id="KW-0653">Protein transport</keyword>
<feature type="region of interest" description="Disordered" evidence="6">
    <location>
        <begin position="212"/>
        <end position="233"/>
    </location>
</feature>
<dbReference type="GO" id="GO:0031201">
    <property type="term" value="C:SNARE complex"/>
    <property type="evidence" value="ECO:0007669"/>
    <property type="project" value="InterPro"/>
</dbReference>
<comment type="subcellular location">
    <subcellularLocation>
        <location evidence="1">Membrane</location>
    </subcellularLocation>
</comment>
<dbReference type="SUPFAM" id="SSF58038">
    <property type="entry name" value="SNARE fusion complex"/>
    <property type="match status" value="2"/>
</dbReference>
<feature type="compositionally biased region" description="Polar residues" evidence="6">
    <location>
        <begin position="216"/>
        <end position="228"/>
    </location>
</feature>
<proteinExistence type="inferred from homology"/>
<evidence type="ECO:0000313" key="9">
    <source>
        <dbReference type="Proteomes" id="UP001180020"/>
    </source>
</evidence>
<dbReference type="AlphaFoldDB" id="A0AAV9CVY9"/>
<feature type="compositionally biased region" description="Polar residues" evidence="6">
    <location>
        <begin position="1"/>
        <end position="27"/>
    </location>
</feature>
<dbReference type="FunFam" id="1.20.5.110:FF:000031">
    <property type="entry name" value="SNAP25 homologous protein SNAP33"/>
    <property type="match status" value="1"/>
</dbReference>
<evidence type="ECO:0000313" key="8">
    <source>
        <dbReference type="EMBL" id="KAK1292624.1"/>
    </source>
</evidence>
<keyword evidence="3" id="KW-0813">Transport</keyword>
<reference evidence="8" key="2">
    <citation type="submission" date="2023-06" db="EMBL/GenBank/DDBJ databases">
        <authorList>
            <person name="Ma L."/>
            <person name="Liu K.-W."/>
            <person name="Li Z."/>
            <person name="Hsiao Y.-Y."/>
            <person name="Qi Y."/>
            <person name="Fu T."/>
            <person name="Tang G."/>
            <person name="Zhang D."/>
            <person name="Sun W.-H."/>
            <person name="Liu D.-K."/>
            <person name="Li Y."/>
            <person name="Chen G.-Z."/>
            <person name="Liu X.-D."/>
            <person name="Liao X.-Y."/>
            <person name="Jiang Y.-T."/>
            <person name="Yu X."/>
            <person name="Hao Y."/>
            <person name="Huang J."/>
            <person name="Zhao X.-W."/>
            <person name="Ke S."/>
            <person name="Chen Y.-Y."/>
            <person name="Wu W.-L."/>
            <person name="Hsu J.-L."/>
            <person name="Lin Y.-F."/>
            <person name="Huang M.-D."/>
            <person name="Li C.-Y."/>
            <person name="Huang L."/>
            <person name="Wang Z.-W."/>
            <person name="Zhao X."/>
            <person name="Zhong W.-Y."/>
            <person name="Peng D.-H."/>
            <person name="Ahmad S."/>
            <person name="Lan S."/>
            <person name="Zhang J.-S."/>
            <person name="Tsai W.-C."/>
            <person name="Van De Peer Y."/>
            <person name="Liu Z.-J."/>
        </authorList>
    </citation>
    <scope>NUCLEOTIDE SEQUENCE</scope>
    <source>
        <strain evidence="8">CP</strain>
        <tissue evidence="8">Leaves</tissue>
    </source>
</reference>
<gene>
    <name evidence="8" type="ORF">QJS10_CPB17g01987</name>
</gene>
<organism evidence="8 9">
    <name type="scientific">Acorus calamus</name>
    <name type="common">Sweet flag</name>
    <dbReference type="NCBI Taxonomy" id="4465"/>
    <lineage>
        <taxon>Eukaryota</taxon>
        <taxon>Viridiplantae</taxon>
        <taxon>Streptophyta</taxon>
        <taxon>Embryophyta</taxon>
        <taxon>Tracheophyta</taxon>
        <taxon>Spermatophyta</taxon>
        <taxon>Magnoliopsida</taxon>
        <taxon>Liliopsida</taxon>
        <taxon>Acoraceae</taxon>
        <taxon>Acorus</taxon>
    </lineage>
</organism>
<evidence type="ECO:0000256" key="1">
    <source>
        <dbReference type="ARBA" id="ARBA00004370"/>
    </source>
</evidence>
<name>A0AAV9CVY9_ACOCL</name>
<dbReference type="PANTHER" id="PTHR19305:SF9">
    <property type="entry name" value="SYNAPTOSOMAL-ASSOCIATED PROTEIN 29"/>
    <property type="match status" value="1"/>
</dbReference>
<comment type="caution">
    <text evidence="8">The sequence shown here is derived from an EMBL/GenBank/DDBJ whole genome shotgun (WGS) entry which is preliminary data.</text>
</comment>
<dbReference type="InterPro" id="IPR000727">
    <property type="entry name" value="T_SNARE_dom"/>
</dbReference>
<reference evidence="8" key="1">
    <citation type="journal article" date="2023" name="Nat. Commun.">
        <title>Diploid and tetraploid genomes of Acorus and the evolution of monocots.</title>
        <authorList>
            <person name="Ma L."/>
            <person name="Liu K.W."/>
            <person name="Li Z."/>
            <person name="Hsiao Y.Y."/>
            <person name="Qi Y."/>
            <person name="Fu T."/>
            <person name="Tang G.D."/>
            <person name="Zhang D."/>
            <person name="Sun W.H."/>
            <person name="Liu D.K."/>
            <person name="Li Y."/>
            <person name="Chen G.Z."/>
            <person name="Liu X.D."/>
            <person name="Liao X.Y."/>
            <person name="Jiang Y.T."/>
            <person name="Yu X."/>
            <person name="Hao Y."/>
            <person name="Huang J."/>
            <person name="Zhao X.W."/>
            <person name="Ke S."/>
            <person name="Chen Y.Y."/>
            <person name="Wu W.L."/>
            <person name="Hsu J.L."/>
            <person name="Lin Y.F."/>
            <person name="Huang M.D."/>
            <person name="Li C.Y."/>
            <person name="Huang L."/>
            <person name="Wang Z.W."/>
            <person name="Zhao X."/>
            <person name="Zhong W.Y."/>
            <person name="Peng D.H."/>
            <person name="Ahmad S."/>
            <person name="Lan S."/>
            <person name="Zhang J.S."/>
            <person name="Tsai W.C."/>
            <person name="Van de Peer Y."/>
            <person name="Liu Z.J."/>
        </authorList>
    </citation>
    <scope>NUCLEOTIDE SEQUENCE</scope>
    <source>
        <strain evidence="8">CP</strain>
    </source>
</reference>
<dbReference type="EMBL" id="JAUJYO010000017">
    <property type="protein sequence ID" value="KAK1292624.1"/>
    <property type="molecule type" value="Genomic_DNA"/>
</dbReference>
<sequence length="300" mass="33260">MLRSGMNTPNSRISKQESSNPFDSDSNSESKKTSRPSRASSAPVTSKADVKITPSSYNEDEGRGTSSATSSTYSGILGRRNLYKNDFRDAGGLENQTVQELESYAAYKAEETTEKVYGCVRIAEEMREDATKTLVTLHQQGEQITQTHLAASNIEHDLSRGEKLLGSLGGMFSKTWKPKKGRPIKGPVLSKDDSFIRRGNRLEQRERLGLSLSPKGRSNSRQYPSAPTSAMDKVQVEKDKQDDALSDLSNLLGELKSMAVDMGSEIGRQNTALDHFYDDVEEIDHRVKGVTIRGRHLLRK</sequence>
<dbReference type="Proteomes" id="UP001180020">
    <property type="component" value="Unassembled WGS sequence"/>
</dbReference>
<dbReference type="GO" id="GO:0015031">
    <property type="term" value="P:protein transport"/>
    <property type="evidence" value="ECO:0007669"/>
    <property type="project" value="UniProtKB-KW"/>
</dbReference>
<dbReference type="Gene3D" id="1.20.5.110">
    <property type="match status" value="2"/>
</dbReference>
<evidence type="ECO:0000256" key="4">
    <source>
        <dbReference type="ARBA" id="ARBA00022927"/>
    </source>
</evidence>
<protein>
    <recommendedName>
        <fullName evidence="7">t-SNARE coiled-coil homology domain-containing protein</fullName>
    </recommendedName>
</protein>